<dbReference type="PANTHER" id="PTHR30250">
    <property type="entry name" value="PST FAMILY PREDICTED COLANIC ACID TRANSPORTER"/>
    <property type="match status" value="1"/>
</dbReference>
<comment type="subcellular location">
    <subcellularLocation>
        <location evidence="1">Cell membrane</location>
        <topology evidence="1">Multi-pass membrane protein</topology>
    </subcellularLocation>
</comment>
<feature type="transmembrane region" description="Helical" evidence="6">
    <location>
        <begin position="39"/>
        <end position="59"/>
    </location>
</feature>
<feature type="transmembrane region" description="Helical" evidence="6">
    <location>
        <begin position="79"/>
        <end position="101"/>
    </location>
</feature>
<evidence type="ECO:0000256" key="5">
    <source>
        <dbReference type="ARBA" id="ARBA00023136"/>
    </source>
</evidence>
<evidence type="ECO:0000256" key="6">
    <source>
        <dbReference type="SAM" id="Phobius"/>
    </source>
</evidence>
<feature type="transmembrane region" description="Helical" evidence="6">
    <location>
        <begin position="148"/>
        <end position="170"/>
    </location>
</feature>
<dbReference type="Proteomes" id="UP000590542">
    <property type="component" value="Unassembled WGS sequence"/>
</dbReference>
<evidence type="ECO:0000313" key="8">
    <source>
        <dbReference type="Proteomes" id="UP000590542"/>
    </source>
</evidence>
<feature type="transmembrane region" description="Helical" evidence="6">
    <location>
        <begin position="370"/>
        <end position="388"/>
    </location>
</feature>
<name>A0A7X9HSL7_UNCKA</name>
<dbReference type="GO" id="GO:0005886">
    <property type="term" value="C:plasma membrane"/>
    <property type="evidence" value="ECO:0007669"/>
    <property type="project" value="UniProtKB-SubCell"/>
</dbReference>
<feature type="transmembrane region" description="Helical" evidence="6">
    <location>
        <begin position="298"/>
        <end position="316"/>
    </location>
</feature>
<feature type="transmembrane region" description="Helical" evidence="6">
    <location>
        <begin position="394"/>
        <end position="413"/>
    </location>
</feature>
<evidence type="ECO:0000256" key="3">
    <source>
        <dbReference type="ARBA" id="ARBA00022692"/>
    </source>
</evidence>
<organism evidence="7 8">
    <name type="scientific">candidate division WWE3 bacterium</name>
    <dbReference type="NCBI Taxonomy" id="2053526"/>
    <lineage>
        <taxon>Bacteria</taxon>
        <taxon>Katanobacteria</taxon>
    </lineage>
</organism>
<dbReference type="Pfam" id="PF13440">
    <property type="entry name" value="Polysacc_synt_3"/>
    <property type="match status" value="1"/>
</dbReference>
<feature type="transmembrane region" description="Helical" evidence="6">
    <location>
        <begin position="420"/>
        <end position="439"/>
    </location>
</feature>
<feature type="transmembrane region" description="Helical" evidence="6">
    <location>
        <begin position="216"/>
        <end position="234"/>
    </location>
</feature>
<feature type="transmembrane region" description="Helical" evidence="6">
    <location>
        <begin position="336"/>
        <end position="358"/>
    </location>
</feature>
<keyword evidence="3 6" id="KW-0812">Transmembrane</keyword>
<dbReference type="InterPro" id="IPR050833">
    <property type="entry name" value="Poly_Biosynth_Transport"/>
</dbReference>
<feature type="transmembrane region" description="Helical" evidence="6">
    <location>
        <begin position="12"/>
        <end position="33"/>
    </location>
</feature>
<gene>
    <name evidence="7" type="ORF">GYA37_01280</name>
</gene>
<sequence length="494" mass="55858">MKELGKWQIVSMIAQGLAMISGAVQTFVIIRILSVGEWGIVQLATSIGGALGIYQHLGLVSASTREISSAEKKEDIFKIFITSTAVRYCVTLPLAIGLFFYSKSLAVNIYHNESLIIPLKMYALSLVFQGVQGILNSVISGMQRFKTLFVYQIVISYVSILLYIPLVHFFRINGYFYAFLLFNIISSIVLSVLAFKPLKGKLILPSKKDFMRLFKEIFSISIAIYVVKILYTNWEKLGSNALGLFNSPEVVAIYAFAMLYAKKIMSISDSVTTVNIPVFSERYAKNFNEFKETFVKNFNKLFSLIVFIGSFASYFAPDVIRLLVGGNKYNESFSLIAPMVFAFIIYSFVNIISSSVLIPAKMAKSMVGSYVFLIVGSVLSFFGLYKFIDLLSAVSWAMTFGSIICLGFMLYWIKKKMNFSFFNIDHVVILLQGFFIAWLCKVDVFWFKIAAFVPFASLLLWSLFVSKFFTKEDVMSMFRKFKGLVPKKLTSRAE</sequence>
<evidence type="ECO:0000256" key="2">
    <source>
        <dbReference type="ARBA" id="ARBA00022475"/>
    </source>
</evidence>
<dbReference type="AlphaFoldDB" id="A0A7X9HSL7"/>
<proteinExistence type="predicted"/>
<evidence type="ECO:0000313" key="7">
    <source>
        <dbReference type="EMBL" id="NMB91462.1"/>
    </source>
</evidence>
<keyword evidence="5 6" id="KW-0472">Membrane</keyword>
<comment type="caution">
    <text evidence="7">The sequence shown here is derived from an EMBL/GenBank/DDBJ whole genome shotgun (WGS) entry which is preliminary data.</text>
</comment>
<keyword evidence="4 6" id="KW-1133">Transmembrane helix</keyword>
<dbReference type="EMBL" id="JAAZNV010000006">
    <property type="protein sequence ID" value="NMB91462.1"/>
    <property type="molecule type" value="Genomic_DNA"/>
</dbReference>
<accession>A0A7X9HSL7</accession>
<feature type="transmembrane region" description="Helical" evidence="6">
    <location>
        <begin position="240"/>
        <end position="261"/>
    </location>
</feature>
<evidence type="ECO:0000256" key="4">
    <source>
        <dbReference type="ARBA" id="ARBA00022989"/>
    </source>
</evidence>
<keyword evidence="2" id="KW-1003">Cell membrane</keyword>
<evidence type="ECO:0000256" key="1">
    <source>
        <dbReference type="ARBA" id="ARBA00004651"/>
    </source>
</evidence>
<feature type="transmembrane region" description="Helical" evidence="6">
    <location>
        <begin position="121"/>
        <end position="139"/>
    </location>
</feature>
<feature type="transmembrane region" description="Helical" evidence="6">
    <location>
        <begin position="176"/>
        <end position="195"/>
    </location>
</feature>
<feature type="transmembrane region" description="Helical" evidence="6">
    <location>
        <begin position="445"/>
        <end position="470"/>
    </location>
</feature>
<dbReference type="PANTHER" id="PTHR30250:SF26">
    <property type="entry name" value="PSMA PROTEIN"/>
    <property type="match status" value="1"/>
</dbReference>
<reference evidence="7 8" key="1">
    <citation type="journal article" date="2020" name="Biotechnol. Biofuels">
        <title>New insights from the biogas microbiome by comprehensive genome-resolved metagenomics of nearly 1600 species originating from multiple anaerobic digesters.</title>
        <authorList>
            <person name="Campanaro S."/>
            <person name="Treu L."/>
            <person name="Rodriguez-R L.M."/>
            <person name="Kovalovszki A."/>
            <person name="Ziels R.M."/>
            <person name="Maus I."/>
            <person name="Zhu X."/>
            <person name="Kougias P.G."/>
            <person name="Basile A."/>
            <person name="Luo G."/>
            <person name="Schluter A."/>
            <person name="Konstantinidis K.T."/>
            <person name="Angelidaki I."/>
        </authorList>
    </citation>
    <scope>NUCLEOTIDE SEQUENCE [LARGE SCALE GENOMIC DNA]</scope>
    <source>
        <strain evidence="7">AS27yjCOA_202</strain>
    </source>
</reference>
<protein>
    <submittedName>
        <fullName evidence="7">Oligosaccharide flippase family protein</fullName>
    </submittedName>
</protein>